<dbReference type="InterPro" id="IPR029044">
    <property type="entry name" value="Nucleotide-diphossugar_trans"/>
</dbReference>
<protein>
    <submittedName>
        <fullName evidence="5">Glycosyltransferase involved in cell wall bisynthesis</fullName>
    </submittedName>
</protein>
<organism evidence="5 6">
    <name type="scientific">Alkalicoccus daliensis</name>
    <dbReference type="NCBI Taxonomy" id="745820"/>
    <lineage>
        <taxon>Bacteria</taxon>
        <taxon>Bacillati</taxon>
        <taxon>Bacillota</taxon>
        <taxon>Bacilli</taxon>
        <taxon>Bacillales</taxon>
        <taxon>Bacillaceae</taxon>
        <taxon>Alkalicoccus</taxon>
    </lineage>
</organism>
<evidence type="ECO:0000256" key="3">
    <source>
        <dbReference type="ARBA" id="ARBA00022679"/>
    </source>
</evidence>
<dbReference type="OrthoDB" id="9810303at2"/>
<reference evidence="6" key="1">
    <citation type="submission" date="2016-10" db="EMBL/GenBank/DDBJ databases">
        <authorList>
            <person name="Varghese N."/>
            <person name="Submissions S."/>
        </authorList>
    </citation>
    <scope>NUCLEOTIDE SEQUENCE [LARGE SCALE GENOMIC DNA]</scope>
    <source>
        <strain evidence="6">CGMCC 1.10369</strain>
    </source>
</reference>
<keyword evidence="6" id="KW-1185">Reference proteome</keyword>
<sequence>MEKLTIFTPTYNRAYCLHRCYESLCRQTTKDFIWMIIDDGSEDNTNLLVSDWITENKIKIKYLYQPNQGMHGAHNTAYENISTELNVCLDSDDFFTDSAVETILTFWKNESSEKVSGIVCLNENLKGDVIGTRLPAIKAATLYNLYHKHKVRGDKKLIYRSELTKQFRYPLFHNERYVGLDYKYLKIDEKFPLLILNQVVCCVDYQLDGSSHNMFHQYRRNPRGFAFYRKELMQLSYATVTFKFRQAVHFVSSSLLMKNKKFLKETPEKILTIAALPAGMLLTSYIKFKTTK</sequence>
<evidence type="ECO:0000313" key="6">
    <source>
        <dbReference type="Proteomes" id="UP000198778"/>
    </source>
</evidence>
<dbReference type="Gene3D" id="3.90.550.10">
    <property type="entry name" value="Spore Coat Polysaccharide Biosynthesis Protein SpsA, Chain A"/>
    <property type="match status" value="1"/>
</dbReference>
<dbReference type="PANTHER" id="PTHR43630">
    <property type="entry name" value="POLY-BETA-1,6-N-ACETYL-D-GLUCOSAMINE SYNTHASE"/>
    <property type="match status" value="1"/>
</dbReference>
<feature type="domain" description="Glycosyltransferase 2-like" evidence="4">
    <location>
        <begin position="5"/>
        <end position="112"/>
    </location>
</feature>
<accession>A0A1G9ZLB6</accession>
<dbReference type="CDD" id="cd00761">
    <property type="entry name" value="Glyco_tranf_GTA_type"/>
    <property type="match status" value="1"/>
</dbReference>
<comment type="similarity">
    <text evidence="1">Belongs to the glycosyltransferase 2 family.</text>
</comment>
<dbReference type="PANTHER" id="PTHR43630:SF1">
    <property type="entry name" value="POLY-BETA-1,6-N-ACETYL-D-GLUCOSAMINE SYNTHASE"/>
    <property type="match status" value="1"/>
</dbReference>
<dbReference type="Pfam" id="PF00535">
    <property type="entry name" value="Glycos_transf_2"/>
    <property type="match status" value="1"/>
</dbReference>
<gene>
    <name evidence="5" type="ORF">SAMN04488053_101143</name>
</gene>
<dbReference type="GO" id="GO:0016757">
    <property type="term" value="F:glycosyltransferase activity"/>
    <property type="evidence" value="ECO:0007669"/>
    <property type="project" value="UniProtKB-KW"/>
</dbReference>
<evidence type="ECO:0000256" key="2">
    <source>
        <dbReference type="ARBA" id="ARBA00022676"/>
    </source>
</evidence>
<dbReference type="SUPFAM" id="SSF53448">
    <property type="entry name" value="Nucleotide-diphospho-sugar transferases"/>
    <property type="match status" value="1"/>
</dbReference>
<dbReference type="EMBL" id="FNIL01000001">
    <property type="protein sequence ID" value="SDN21771.1"/>
    <property type="molecule type" value="Genomic_DNA"/>
</dbReference>
<dbReference type="RefSeq" id="WP_090839592.1">
    <property type="nucleotide sequence ID" value="NZ_FNIL01000001.1"/>
</dbReference>
<keyword evidence="2" id="KW-0328">Glycosyltransferase</keyword>
<evidence type="ECO:0000256" key="1">
    <source>
        <dbReference type="ARBA" id="ARBA00006739"/>
    </source>
</evidence>
<keyword evidence="3 5" id="KW-0808">Transferase</keyword>
<dbReference type="STRING" id="745820.SAMN04488053_101143"/>
<name>A0A1G9ZLB6_9BACI</name>
<evidence type="ECO:0000313" key="5">
    <source>
        <dbReference type="EMBL" id="SDN21771.1"/>
    </source>
</evidence>
<evidence type="ECO:0000259" key="4">
    <source>
        <dbReference type="Pfam" id="PF00535"/>
    </source>
</evidence>
<dbReference type="InterPro" id="IPR001173">
    <property type="entry name" value="Glyco_trans_2-like"/>
</dbReference>
<proteinExistence type="inferred from homology"/>
<dbReference type="AlphaFoldDB" id="A0A1G9ZLB6"/>
<dbReference type="Proteomes" id="UP000198778">
    <property type="component" value="Unassembled WGS sequence"/>
</dbReference>